<feature type="transmembrane region" description="Helical" evidence="1">
    <location>
        <begin position="13"/>
        <end position="35"/>
    </location>
</feature>
<keyword evidence="1" id="KW-0472">Membrane</keyword>
<feature type="transmembrane region" description="Helical" evidence="1">
    <location>
        <begin position="115"/>
        <end position="136"/>
    </location>
</feature>
<keyword evidence="1" id="KW-1133">Transmembrane helix</keyword>
<evidence type="ECO:0000256" key="1">
    <source>
        <dbReference type="SAM" id="Phobius"/>
    </source>
</evidence>
<organism evidence="3 4">
    <name type="scientific">Actinoallomurus oryzae</name>
    <dbReference type="NCBI Taxonomy" id="502180"/>
    <lineage>
        <taxon>Bacteria</taxon>
        <taxon>Bacillati</taxon>
        <taxon>Actinomycetota</taxon>
        <taxon>Actinomycetes</taxon>
        <taxon>Streptosporangiales</taxon>
        <taxon>Thermomonosporaceae</taxon>
        <taxon>Actinoallomurus</taxon>
    </lineage>
</organism>
<keyword evidence="1" id="KW-0812">Transmembrane</keyword>
<dbReference type="Proteomes" id="UP001500503">
    <property type="component" value="Unassembled WGS sequence"/>
</dbReference>
<feature type="transmembrane region" description="Helical" evidence="1">
    <location>
        <begin position="42"/>
        <end position="61"/>
    </location>
</feature>
<dbReference type="EMBL" id="BAABHF010000028">
    <property type="protein sequence ID" value="GAA4502943.1"/>
    <property type="molecule type" value="Genomic_DNA"/>
</dbReference>
<reference evidence="4" key="1">
    <citation type="journal article" date="2019" name="Int. J. Syst. Evol. Microbiol.">
        <title>The Global Catalogue of Microorganisms (GCM) 10K type strain sequencing project: providing services to taxonomists for standard genome sequencing and annotation.</title>
        <authorList>
            <consortium name="The Broad Institute Genomics Platform"/>
            <consortium name="The Broad Institute Genome Sequencing Center for Infectious Disease"/>
            <person name="Wu L."/>
            <person name="Ma J."/>
        </authorList>
    </citation>
    <scope>NUCLEOTIDE SEQUENCE [LARGE SCALE GENOMIC DNA]</scope>
    <source>
        <strain evidence="4">JCM 17933</strain>
    </source>
</reference>
<dbReference type="Pfam" id="PF09990">
    <property type="entry name" value="DUF2231"/>
    <property type="match status" value="1"/>
</dbReference>
<name>A0ABP8QIT2_9ACTN</name>
<feature type="domain" description="DUF2231" evidence="2">
    <location>
        <begin position="7"/>
        <end position="155"/>
    </location>
</feature>
<evidence type="ECO:0000313" key="4">
    <source>
        <dbReference type="Proteomes" id="UP001500503"/>
    </source>
</evidence>
<gene>
    <name evidence="3" type="ORF">GCM10023191_055190</name>
</gene>
<evidence type="ECO:0000313" key="3">
    <source>
        <dbReference type="EMBL" id="GAA4502943.1"/>
    </source>
</evidence>
<evidence type="ECO:0000259" key="2">
    <source>
        <dbReference type="Pfam" id="PF09990"/>
    </source>
</evidence>
<keyword evidence="4" id="KW-1185">Reference proteome</keyword>
<sequence length="165" mass="16920">MFSTVFGLPAHPLVVHAVVVLVPLAALSALVVAVWPAARDRYAPAALLLATLALISVPLATHTGEQLERHVHPSAFVERHTSMADGLLPFMGLLWLALAVLVAARRLGATRGVGWTRYVAGGAAVVAVVGAVASGVQVARIGDSGARAAWHGVATTSGQVSGPHH</sequence>
<accession>A0ABP8QIT2</accession>
<proteinExistence type="predicted"/>
<dbReference type="RefSeq" id="WP_345468814.1">
    <property type="nucleotide sequence ID" value="NZ_BAABHF010000028.1"/>
</dbReference>
<protein>
    <recommendedName>
        <fullName evidence="2">DUF2231 domain-containing protein</fullName>
    </recommendedName>
</protein>
<comment type="caution">
    <text evidence="3">The sequence shown here is derived from an EMBL/GenBank/DDBJ whole genome shotgun (WGS) entry which is preliminary data.</text>
</comment>
<feature type="transmembrane region" description="Helical" evidence="1">
    <location>
        <begin position="81"/>
        <end position="103"/>
    </location>
</feature>
<dbReference type="InterPro" id="IPR019251">
    <property type="entry name" value="DUF2231_TM"/>
</dbReference>